<dbReference type="SUPFAM" id="SSF54695">
    <property type="entry name" value="POZ domain"/>
    <property type="match status" value="1"/>
</dbReference>
<sequence length="309" mass="34869">MDEDNEFYWPNIFFKVEDKIFCVPRYEFQKSSEVFADMFLLPSGPSATHEGQDKDHPVVLHGYMKDEFACLLKVMYPTASSLISGPDKLDFGLGKEQWVKVLKLATIWNMNKIREYAIQRLSTEFVLSPFEKIQLARVHKVARWFEEGVTSIVNDDRKLTLEEVVTLGWKTAALILWTRDQWSVSAYNSGALHFKKDAIKCGSCSSSASLIDVRHTKDNNCYQCKRPDTELNCPGTFSPGDAHTLVRLGTILCGKCNGDPFNMTDYVCASCSYNHGLGDNVKITAKKPPNEIVKEVFGEEIKELAISVA</sequence>
<accession>A0A067SUZ1</accession>
<dbReference type="HOGENOM" id="CLU_047592_2_0_1"/>
<dbReference type="InterPro" id="IPR011333">
    <property type="entry name" value="SKP1/BTB/POZ_sf"/>
</dbReference>
<dbReference type="EMBL" id="KL142392">
    <property type="protein sequence ID" value="KDR71484.1"/>
    <property type="molecule type" value="Genomic_DNA"/>
</dbReference>
<name>A0A067SUZ1_GALM3</name>
<evidence type="ECO:0008006" key="3">
    <source>
        <dbReference type="Google" id="ProtNLM"/>
    </source>
</evidence>
<proteinExistence type="predicted"/>
<evidence type="ECO:0000313" key="2">
    <source>
        <dbReference type="Proteomes" id="UP000027222"/>
    </source>
</evidence>
<dbReference type="Proteomes" id="UP000027222">
    <property type="component" value="Unassembled WGS sequence"/>
</dbReference>
<evidence type="ECO:0000313" key="1">
    <source>
        <dbReference type="EMBL" id="KDR71484.1"/>
    </source>
</evidence>
<dbReference type="Gene3D" id="3.30.710.10">
    <property type="entry name" value="Potassium Channel Kv1.1, Chain A"/>
    <property type="match status" value="1"/>
</dbReference>
<keyword evidence="2" id="KW-1185">Reference proteome</keyword>
<reference evidence="2" key="1">
    <citation type="journal article" date="2014" name="Proc. Natl. Acad. Sci. U.S.A.">
        <title>Extensive sampling of basidiomycete genomes demonstrates inadequacy of the white-rot/brown-rot paradigm for wood decay fungi.</title>
        <authorList>
            <person name="Riley R."/>
            <person name="Salamov A.A."/>
            <person name="Brown D.W."/>
            <person name="Nagy L.G."/>
            <person name="Floudas D."/>
            <person name="Held B.W."/>
            <person name="Levasseur A."/>
            <person name="Lombard V."/>
            <person name="Morin E."/>
            <person name="Otillar R."/>
            <person name="Lindquist E.A."/>
            <person name="Sun H."/>
            <person name="LaButti K.M."/>
            <person name="Schmutz J."/>
            <person name="Jabbour D."/>
            <person name="Luo H."/>
            <person name="Baker S.E."/>
            <person name="Pisabarro A.G."/>
            <person name="Walton J.D."/>
            <person name="Blanchette R.A."/>
            <person name="Henrissat B."/>
            <person name="Martin F."/>
            <person name="Cullen D."/>
            <person name="Hibbett D.S."/>
            <person name="Grigoriev I.V."/>
        </authorList>
    </citation>
    <scope>NUCLEOTIDE SEQUENCE [LARGE SCALE GENOMIC DNA]</scope>
    <source>
        <strain evidence="2">CBS 339.88</strain>
    </source>
</reference>
<gene>
    <name evidence="1" type="ORF">GALMADRAFT_253785</name>
</gene>
<dbReference type="OrthoDB" id="2593747at2759"/>
<dbReference type="STRING" id="685588.A0A067SUZ1"/>
<dbReference type="AlphaFoldDB" id="A0A067SUZ1"/>
<protein>
    <recommendedName>
        <fullName evidence="3">BTB domain-containing protein</fullName>
    </recommendedName>
</protein>
<organism evidence="1 2">
    <name type="scientific">Galerina marginata (strain CBS 339.88)</name>
    <dbReference type="NCBI Taxonomy" id="685588"/>
    <lineage>
        <taxon>Eukaryota</taxon>
        <taxon>Fungi</taxon>
        <taxon>Dikarya</taxon>
        <taxon>Basidiomycota</taxon>
        <taxon>Agaricomycotina</taxon>
        <taxon>Agaricomycetes</taxon>
        <taxon>Agaricomycetidae</taxon>
        <taxon>Agaricales</taxon>
        <taxon>Agaricineae</taxon>
        <taxon>Strophariaceae</taxon>
        <taxon>Galerina</taxon>
    </lineage>
</organism>